<dbReference type="Pfam" id="PF13649">
    <property type="entry name" value="Methyltransf_25"/>
    <property type="match status" value="1"/>
</dbReference>
<comment type="caution">
    <text evidence="4">The sequence shown here is derived from an EMBL/GenBank/DDBJ whole genome shotgun (WGS) entry which is preliminary data.</text>
</comment>
<proteinExistence type="predicted"/>
<sequence length="128" mass="15065">MVEPRLYAKYSDLQRTDNLFVLDKYLRLVKWKDDASVLDVGFGDGIFAMENLKPHLPDNFRKLVGCDINPDMLKFAKENYTDPKVDFLKLDISAEETPVELEGEFDHIFSFYTLHWVTKQRQTYQPNI</sequence>
<evidence type="ECO:0000259" key="3">
    <source>
        <dbReference type="Pfam" id="PF13649"/>
    </source>
</evidence>
<protein>
    <recommendedName>
        <fullName evidence="3">Methyltransferase domain-containing protein</fullName>
    </recommendedName>
</protein>
<dbReference type="PANTHER" id="PTHR43861:SF1">
    <property type="entry name" value="TRANS-ACONITATE 2-METHYLTRANSFERASE"/>
    <property type="match status" value="1"/>
</dbReference>
<dbReference type="InterPro" id="IPR041698">
    <property type="entry name" value="Methyltransf_25"/>
</dbReference>
<dbReference type="CDD" id="cd02440">
    <property type="entry name" value="AdoMet_MTases"/>
    <property type="match status" value="1"/>
</dbReference>
<dbReference type="PANTHER" id="PTHR43861">
    <property type="entry name" value="TRANS-ACONITATE 2-METHYLTRANSFERASE-RELATED"/>
    <property type="match status" value="1"/>
</dbReference>
<dbReference type="Gene3D" id="3.40.50.150">
    <property type="entry name" value="Vaccinia Virus protein VP39"/>
    <property type="match status" value="1"/>
</dbReference>
<dbReference type="Proteomes" id="UP001162164">
    <property type="component" value="Unassembled WGS sequence"/>
</dbReference>
<evidence type="ECO:0000313" key="4">
    <source>
        <dbReference type="EMBL" id="KAJ8979195.1"/>
    </source>
</evidence>
<keyword evidence="2" id="KW-0808">Transferase</keyword>
<dbReference type="EMBL" id="JAPWTJ010000365">
    <property type="protein sequence ID" value="KAJ8979195.1"/>
    <property type="molecule type" value="Genomic_DNA"/>
</dbReference>
<dbReference type="InterPro" id="IPR029063">
    <property type="entry name" value="SAM-dependent_MTases_sf"/>
</dbReference>
<gene>
    <name evidence="4" type="ORF">NQ317_016829</name>
</gene>
<organism evidence="4 5">
    <name type="scientific">Molorchus minor</name>
    <dbReference type="NCBI Taxonomy" id="1323400"/>
    <lineage>
        <taxon>Eukaryota</taxon>
        <taxon>Metazoa</taxon>
        <taxon>Ecdysozoa</taxon>
        <taxon>Arthropoda</taxon>
        <taxon>Hexapoda</taxon>
        <taxon>Insecta</taxon>
        <taxon>Pterygota</taxon>
        <taxon>Neoptera</taxon>
        <taxon>Endopterygota</taxon>
        <taxon>Coleoptera</taxon>
        <taxon>Polyphaga</taxon>
        <taxon>Cucujiformia</taxon>
        <taxon>Chrysomeloidea</taxon>
        <taxon>Cerambycidae</taxon>
        <taxon>Lamiinae</taxon>
        <taxon>Monochamini</taxon>
        <taxon>Molorchus</taxon>
    </lineage>
</organism>
<accession>A0ABQ9JLT0</accession>
<evidence type="ECO:0000313" key="5">
    <source>
        <dbReference type="Proteomes" id="UP001162164"/>
    </source>
</evidence>
<feature type="domain" description="Methyltransferase" evidence="3">
    <location>
        <begin position="37"/>
        <end position="121"/>
    </location>
</feature>
<evidence type="ECO:0000256" key="2">
    <source>
        <dbReference type="ARBA" id="ARBA00022679"/>
    </source>
</evidence>
<dbReference type="SUPFAM" id="SSF53335">
    <property type="entry name" value="S-adenosyl-L-methionine-dependent methyltransferases"/>
    <property type="match status" value="1"/>
</dbReference>
<name>A0ABQ9JLT0_9CUCU</name>
<evidence type="ECO:0000256" key="1">
    <source>
        <dbReference type="ARBA" id="ARBA00022603"/>
    </source>
</evidence>
<reference evidence="4" key="1">
    <citation type="journal article" date="2023" name="Insect Mol. Biol.">
        <title>Genome sequencing provides insights into the evolution of gene families encoding plant cell wall-degrading enzymes in longhorned beetles.</title>
        <authorList>
            <person name="Shin N.R."/>
            <person name="Okamura Y."/>
            <person name="Kirsch R."/>
            <person name="Pauchet Y."/>
        </authorList>
    </citation>
    <scope>NUCLEOTIDE SEQUENCE</scope>
    <source>
        <strain evidence="4">MMC_N1</strain>
    </source>
</reference>
<keyword evidence="1" id="KW-0489">Methyltransferase</keyword>
<keyword evidence="5" id="KW-1185">Reference proteome</keyword>